<dbReference type="AlphaFoldDB" id="A0A428TKK1"/>
<dbReference type="Proteomes" id="UP000288429">
    <property type="component" value="Unassembled WGS sequence"/>
</dbReference>
<accession>A0A428TKK1</accession>
<comment type="caution">
    <text evidence="1">The sequence shown here is derived from an EMBL/GenBank/DDBJ whole genome shotgun (WGS) entry which is preliminary data.</text>
</comment>
<reference evidence="1 2" key="1">
    <citation type="submission" date="2017-06" db="EMBL/GenBank/DDBJ databases">
        <title>Cmopartive genomic analysis of Ambrosia Fusariam Clade fungi.</title>
        <authorList>
            <person name="Stajich J.E."/>
            <person name="Carrillo J."/>
            <person name="Kijimoto T."/>
            <person name="Eskalen A."/>
            <person name="O'Donnell K."/>
            <person name="Kasson M."/>
        </authorList>
    </citation>
    <scope>NUCLEOTIDE SEQUENCE [LARGE SCALE GENOMIC DNA]</scope>
    <source>
        <strain evidence="1 2">NRRL 20438</strain>
    </source>
</reference>
<protein>
    <submittedName>
        <fullName evidence="1">Uncharacterized protein</fullName>
    </submittedName>
</protein>
<evidence type="ECO:0000313" key="1">
    <source>
        <dbReference type="EMBL" id="RSM02556.1"/>
    </source>
</evidence>
<evidence type="ECO:0000313" key="2">
    <source>
        <dbReference type="Proteomes" id="UP000288429"/>
    </source>
</evidence>
<name>A0A428TKK1_9HYPO</name>
<sequence length="109" mass="12562">MTVITLQNRQQQQPTELNKTLISLSMGMDRARRTERHLLRILRQRQTNNNTAPEVNAGIPLIGCSYDFALEMCPPFETGWIQRAQRFMVLCEPEPELTWMIGKSKSVVS</sequence>
<proteinExistence type="predicted"/>
<dbReference type="EMBL" id="NIZV01000174">
    <property type="protein sequence ID" value="RSM02556.1"/>
    <property type="molecule type" value="Genomic_DNA"/>
</dbReference>
<organism evidence="1 2">
    <name type="scientific">Fusarium ambrosium</name>
    <dbReference type="NCBI Taxonomy" id="131363"/>
    <lineage>
        <taxon>Eukaryota</taxon>
        <taxon>Fungi</taxon>
        <taxon>Dikarya</taxon>
        <taxon>Ascomycota</taxon>
        <taxon>Pezizomycotina</taxon>
        <taxon>Sordariomycetes</taxon>
        <taxon>Hypocreomycetidae</taxon>
        <taxon>Hypocreales</taxon>
        <taxon>Nectriaceae</taxon>
        <taxon>Fusarium</taxon>
        <taxon>Fusarium solani species complex</taxon>
    </lineage>
</organism>
<gene>
    <name evidence="1" type="ORF">CDV31_010861</name>
</gene>
<keyword evidence="2" id="KW-1185">Reference proteome</keyword>